<organism evidence="3 4">
    <name type="scientific">Coleophoma cylindrospora</name>
    <dbReference type="NCBI Taxonomy" id="1849047"/>
    <lineage>
        <taxon>Eukaryota</taxon>
        <taxon>Fungi</taxon>
        <taxon>Dikarya</taxon>
        <taxon>Ascomycota</taxon>
        <taxon>Pezizomycotina</taxon>
        <taxon>Leotiomycetes</taxon>
        <taxon>Helotiales</taxon>
        <taxon>Dermateaceae</taxon>
        <taxon>Coleophoma</taxon>
    </lineage>
</organism>
<feature type="compositionally biased region" description="Pro residues" evidence="1">
    <location>
        <begin position="73"/>
        <end position="87"/>
    </location>
</feature>
<feature type="region of interest" description="Disordered" evidence="1">
    <location>
        <begin position="59"/>
        <end position="138"/>
    </location>
</feature>
<keyword evidence="2" id="KW-0472">Membrane</keyword>
<evidence type="ECO:0000256" key="1">
    <source>
        <dbReference type="SAM" id="MobiDB-lite"/>
    </source>
</evidence>
<evidence type="ECO:0000313" key="4">
    <source>
        <dbReference type="Proteomes" id="UP000256645"/>
    </source>
</evidence>
<dbReference type="AlphaFoldDB" id="A0A3D8RHJ7"/>
<dbReference type="OrthoDB" id="10380666at2759"/>
<feature type="transmembrane region" description="Helical" evidence="2">
    <location>
        <begin position="6"/>
        <end position="27"/>
    </location>
</feature>
<name>A0A3D8RHJ7_9HELO</name>
<reference evidence="3 4" key="1">
    <citation type="journal article" date="2018" name="IMA Fungus">
        <title>IMA Genome-F 9: Draft genome sequence of Annulohypoxylon stygium, Aspergillus mulundensis, Berkeleyomyces basicola (syn. Thielaviopsis basicola), Ceratocystis smalleyi, two Cercospora beticola strains, Coleophoma cylindrospora, Fusarium fracticaudum, Phialophora cf. hyalina, and Morchella septimelata.</title>
        <authorList>
            <person name="Wingfield B.D."/>
            <person name="Bills G.F."/>
            <person name="Dong Y."/>
            <person name="Huang W."/>
            <person name="Nel W.J."/>
            <person name="Swalarsk-Parry B.S."/>
            <person name="Vaghefi N."/>
            <person name="Wilken P.M."/>
            <person name="An Z."/>
            <person name="de Beer Z.W."/>
            <person name="De Vos L."/>
            <person name="Chen L."/>
            <person name="Duong T.A."/>
            <person name="Gao Y."/>
            <person name="Hammerbacher A."/>
            <person name="Kikkert J.R."/>
            <person name="Li Y."/>
            <person name="Li H."/>
            <person name="Li K."/>
            <person name="Li Q."/>
            <person name="Liu X."/>
            <person name="Ma X."/>
            <person name="Naidoo K."/>
            <person name="Pethybridge S.J."/>
            <person name="Sun J."/>
            <person name="Steenkamp E.T."/>
            <person name="van der Nest M.A."/>
            <person name="van Wyk S."/>
            <person name="Wingfield M.J."/>
            <person name="Xiong C."/>
            <person name="Yue Q."/>
            <person name="Zhang X."/>
        </authorList>
    </citation>
    <scope>NUCLEOTIDE SEQUENCE [LARGE SCALE GENOMIC DNA]</scope>
    <source>
        <strain evidence="3 4">BP6252</strain>
    </source>
</reference>
<sequence>MTQRNYVIAIIIVLFVTLGIVLGLLCCRITRSVKGPESWSAASSIEDGDSVHFVPVVGGDGGNLGDIHRPGAAGPPPAVNVPRPPNASPLAPRRGRHGADRVELEVDPRRQRRGRGHGLPSGPNRTRGETSINNDSGS</sequence>
<gene>
    <name evidence="3" type="ORF">BP6252_07333</name>
</gene>
<keyword evidence="4" id="KW-1185">Reference proteome</keyword>
<dbReference type="EMBL" id="PDLM01000007">
    <property type="protein sequence ID" value="RDW73426.1"/>
    <property type="molecule type" value="Genomic_DNA"/>
</dbReference>
<keyword evidence="2" id="KW-0812">Transmembrane</keyword>
<proteinExistence type="predicted"/>
<dbReference type="Proteomes" id="UP000256645">
    <property type="component" value="Unassembled WGS sequence"/>
</dbReference>
<evidence type="ECO:0000256" key="2">
    <source>
        <dbReference type="SAM" id="Phobius"/>
    </source>
</evidence>
<comment type="caution">
    <text evidence="3">The sequence shown here is derived from an EMBL/GenBank/DDBJ whole genome shotgun (WGS) entry which is preliminary data.</text>
</comment>
<protein>
    <submittedName>
        <fullName evidence="3">Uncharacterized protein</fullName>
    </submittedName>
</protein>
<feature type="compositionally biased region" description="Basic and acidic residues" evidence="1">
    <location>
        <begin position="97"/>
        <end position="109"/>
    </location>
</feature>
<evidence type="ECO:0000313" key="3">
    <source>
        <dbReference type="EMBL" id="RDW73426.1"/>
    </source>
</evidence>
<feature type="compositionally biased region" description="Polar residues" evidence="1">
    <location>
        <begin position="129"/>
        <end position="138"/>
    </location>
</feature>
<keyword evidence="2" id="KW-1133">Transmembrane helix</keyword>
<accession>A0A3D8RHJ7</accession>